<comment type="caution">
    <text evidence="1">The sequence shown here is derived from an EMBL/GenBank/DDBJ whole genome shotgun (WGS) entry which is preliminary data.</text>
</comment>
<dbReference type="Proteomes" id="UP000799755">
    <property type="component" value="Unassembled WGS sequence"/>
</dbReference>
<keyword evidence="2" id="KW-1185">Reference proteome</keyword>
<evidence type="ECO:0000313" key="1">
    <source>
        <dbReference type="EMBL" id="KAF2472876.1"/>
    </source>
</evidence>
<accession>A0ACB6R119</accession>
<protein>
    <submittedName>
        <fullName evidence="1">Uncharacterized protein</fullName>
    </submittedName>
</protein>
<sequence>MAHPNAAVQITTASGVKYEPRTTTVLASAFSADPVMAYFLNSIPRGPARSAALHKLFHCMFSAATLKDAIFYESSYPNLTPANQASPNTELVQEPGFQSAAVIMLPGQKVDDLNLLAWLSLIKAGILGLIWTAGLTRFRRVLFEYPALADGVKKTTFNKHEKWYYILMIGTEESHRGKGLCPALIRDLQKKASGEGLPIWLEATSAGSRDVYKKVGFQLVEEGGPFILGKGVADAAGEVATGESAVGVEIWAMVWYPEGYVKPGNGRTE</sequence>
<evidence type="ECO:0000313" key="2">
    <source>
        <dbReference type="Proteomes" id="UP000799755"/>
    </source>
</evidence>
<organism evidence="1 2">
    <name type="scientific">Lindgomyces ingoldianus</name>
    <dbReference type="NCBI Taxonomy" id="673940"/>
    <lineage>
        <taxon>Eukaryota</taxon>
        <taxon>Fungi</taxon>
        <taxon>Dikarya</taxon>
        <taxon>Ascomycota</taxon>
        <taxon>Pezizomycotina</taxon>
        <taxon>Dothideomycetes</taxon>
        <taxon>Pleosporomycetidae</taxon>
        <taxon>Pleosporales</taxon>
        <taxon>Lindgomycetaceae</taxon>
        <taxon>Lindgomyces</taxon>
    </lineage>
</organism>
<proteinExistence type="predicted"/>
<name>A0ACB6R119_9PLEO</name>
<dbReference type="EMBL" id="MU003501">
    <property type="protein sequence ID" value="KAF2472876.1"/>
    <property type="molecule type" value="Genomic_DNA"/>
</dbReference>
<gene>
    <name evidence="1" type="ORF">BDR25DRAFT_302476</name>
</gene>
<reference evidence="1" key="1">
    <citation type="journal article" date="2020" name="Stud. Mycol.">
        <title>101 Dothideomycetes genomes: a test case for predicting lifestyles and emergence of pathogens.</title>
        <authorList>
            <person name="Haridas S."/>
            <person name="Albert R."/>
            <person name="Binder M."/>
            <person name="Bloem J."/>
            <person name="Labutti K."/>
            <person name="Salamov A."/>
            <person name="Andreopoulos B."/>
            <person name="Baker S."/>
            <person name="Barry K."/>
            <person name="Bills G."/>
            <person name="Bluhm B."/>
            <person name="Cannon C."/>
            <person name="Castanera R."/>
            <person name="Culley D."/>
            <person name="Daum C."/>
            <person name="Ezra D."/>
            <person name="Gonzalez J."/>
            <person name="Henrissat B."/>
            <person name="Kuo A."/>
            <person name="Liang C."/>
            <person name="Lipzen A."/>
            <person name="Lutzoni F."/>
            <person name="Magnuson J."/>
            <person name="Mondo S."/>
            <person name="Nolan M."/>
            <person name="Ohm R."/>
            <person name="Pangilinan J."/>
            <person name="Park H.-J."/>
            <person name="Ramirez L."/>
            <person name="Alfaro M."/>
            <person name="Sun H."/>
            <person name="Tritt A."/>
            <person name="Yoshinaga Y."/>
            <person name="Zwiers L.-H."/>
            <person name="Turgeon B."/>
            <person name="Goodwin S."/>
            <person name="Spatafora J."/>
            <person name="Crous P."/>
            <person name="Grigoriev I."/>
        </authorList>
    </citation>
    <scope>NUCLEOTIDE SEQUENCE</scope>
    <source>
        <strain evidence="1">ATCC 200398</strain>
    </source>
</reference>